<evidence type="ECO:0000313" key="3">
    <source>
        <dbReference type="Proteomes" id="UP001175000"/>
    </source>
</evidence>
<protein>
    <recommendedName>
        <fullName evidence="4">HNH domain-containing protein</fullName>
    </recommendedName>
</protein>
<name>A0AA39TSW8_9PEZI</name>
<accession>A0AA39TSW8</accession>
<evidence type="ECO:0008006" key="4">
    <source>
        <dbReference type="Google" id="ProtNLM"/>
    </source>
</evidence>
<gene>
    <name evidence="2" type="ORF">B0T14DRAFT_331919</name>
</gene>
<dbReference type="EMBL" id="JAULSU010000007">
    <property type="protein sequence ID" value="KAK0611582.1"/>
    <property type="molecule type" value="Genomic_DNA"/>
</dbReference>
<dbReference type="AlphaFoldDB" id="A0AA39TSW8"/>
<keyword evidence="3" id="KW-1185">Reference proteome</keyword>
<dbReference type="Proteomes" id="UP001175000">
    <property type="component" value="Unassembled WGS sequence"/>
</dbReference>
<dbReference type="CDD" id="cd00085">
    <property type="entry name" value="HNHc"/>
    <property type="match status" value="1"/>
</dbReference>
<organism evidence="2 3">
    <name type="scientific">Immersiella caudata</name>
    <dbReference type="NCBI Taxonomy" id="314043"/>
    <lineage>
        <taxon>Eukaryota</taxon>
        <taxon>Fungi</taxon>
        <taxon>Dikarya</taxon>
        <taxon>Ascomycota</taxon>
        <taxon>Pezizomycotina</taxon>
        <taxon>Sordariomycetes</taxon>
        <taxon>Sordariomycetidae</taxon>
        <taxon>Sordariales</taxon>
        <taxon>Lasiosphaeriaceae</taxon>
        <taxon>Immersiella</taxon>
    </lineage>
</organism>
<feature type="compositionally biased region" description="Basic residues" evidence="1">
    <location>
        <begin position="36"/>
        <end position="48"/>
    </location>
</feature>
<evidence type="ECO:0000313" key="2">
    <source>
        <dbReference type="EMBL" id="KAK0611582.1"/>
    </source>
</evidence>
<sequence>MSIHIPDEEFSNYETFRDTLSVVLVQRLSQLPAKAAKSKSSRRSKQKKQPLSASTEPAPTTPSDADDLSDFITYVATSIFTTLRVPLRTLTHHIWTTTPSLQSTYPLPLTAETTSPLLYPLDPSIPDSLLAYSIITTTDNTPLPSTLSSSTPLISLPDLLAPILTSYLTTITAPPPSPASTKATTTACEICQRDWINLSYHHLIPRFVHAKVVKRGWHRLDELQNVAWLCGACHRFVHQFANHEDLARKYYTVELLMAEEEVVRWAEWVGRLRWKGLGVRRTKGP</sequence>
<feature type="compositionally biased region" description="Polar residues" evidence="1">
    <location>
        <begin position="53"/>
        <end position="63"/>
    </location>
</feature>
<dbReference type="PANTHER" id="PTHR37827">
    <property type="entry name" value="TUDOR DOMAIN-CONTAINING PROTEIN"/>
    <property type="match status" value="1"/>
</dbReference>
<feature type="region of interest" description="Disordered" evidence="1">
    <location>
        <begin position="34"/>
        <end position="64"/>
    </location>
</feature>
<reference evidence="2" key="1">
    <citation type="submission" date="2023-06" db="EMBL/GenBank/DDBJ databases">
        <title>Genome-scale phylogeny and comparative genomics of the fungal order Sordariales.</title>
        <authorList>
            <consortium name="Lawrence Berkeley National Laboratory"/>
            <person name="Hensen N."/>
            <person name="Bonometti L."/>
            <person name="Westerberg I."/>
            <person name="Brannstrom I.O."/>
            <person name="Guillou S."/>
            <person name="Cros-Aarteil S."/>
            <person name="Calhoun S."/>
            <person name="Haridas S."/>
            <person name="Kuo A."/>
            <person name="Mondo S."/>
            <person name="Pangilinan J."/>
            <person name="Riley R."/>
            <person name="Labutti K."/>
            <person name="Andreopoulos B."/>
            <person name="Lipzen A."/>
            <person name="Chen C."/>
            <person name="Yanf M."/>
            <person name="Daum C."/>
            <person name="Ng V."/>
            <person name="Clum A."/>
            <person name="Steindorff A."/>
            <person name="Ohm R."/>
            <person name="Martin F."/>
            <person name="Silar P."/>
            <person name="Natvig D."/>
            <person name="Lalanne C."/>
            <person name="Gautier V."/>
            <person name="Ament-Velasquez S.L."/>
            <person name="Kruys A."/>
            <person name="Hutchinson M.I."/>
            <person name="Powell A.J."/>
            <person name="Barry K."/>
            <person name="Miller A.N."/>
            <person name="Grigoriev I.V."/>
            <person name="Debuchy R."/>
            <person name="Gladieux P."/>
            <person name="Thoren M.H."/>
            <person name="Johannesson H."/>
        </authorList>
    </citation>
    <scope>NUCLEOTIDE SEQUENCE</scope>
    <source>
        <strain evidence="2">CBS 606.72</strain>
    </source>
</reference>
<dbReference type="InterPro" id="IPR003615">
    <property type="entry name" value="HNH_nuc"/>
</dbReference>
<dbReference type="PANTHER" id="PTHR37827:SF1">
    <property type="entry name" value="HNH DOMAIN-CONTAINING PROTEIN"/>
    <property type="match status" value="1"/>
</dbReference>
<evidence type="ECO:0000256" key="1">
    <source>
        <dbReference type="SAM" id="MobiDB-lite"/>
    </source>
</evidence>
<proteinExistence type="predicted"/>
<comment type="caution">
    <text evidence="2">The sequence shown here is derived from an EMBL/GenBank/DDBJ whole genome shotgun (WGS) entry which is preliminary data.</text>
</comment>